<sequence length="438" mass="49273">MAMKIAELQIENVKRVKAVKLEPSENGLTIIGGDNAQGKTSVLDAIVWALGGNKYKPSEAQNRDSILPPKLHLVMNNGLVVERAGKTSALKVIDPSGKKGGQQLLNSFTEELALNLPKFMEASEKSKADTLLRIIGVGDQLAKLDQAENKLYNERHTIGQIADQKEKYAKEMVYYPDTPNEPVSVYELVQEQQAILLKNAKNREKREQKEELKKKLDEAENAIIDTEEELEMLYERRNELTEDLKTAEKTVENLHDEETAEIEKKLADVDDINRRVRANLDREKAEDEAREHRARYDHLSAEIDDIREKRQHLLDSADLPLPGLSVTDGKLTYNGTEWDCMSSAEQLKVATAIVRKLKPECGFVLMDKLEQMDLKTLKEFGAWLEKEGLQCIATRVSTGDECSIIIEDGRVKGGDASVVTSRKQEATETTDWKGRGAF</sequence>
<dbReference type="EMBL" id="ACGS02000027">
    <property type="protein sequence ID" value="EFZ35159.1"/>
    <property type="molecule type" value="Genomic_DNA"/>
</dbReference>
<protein>
    <recommendedName>
        <fullName evidence="2">Rad50/SbcC-type AAA domain-containing protein</fullName>
    </recommendedName>
</protein>
<dbReference type="HOGENOM" id="CLU_645006_0_0_9"/>
<name>E7FPB7_9LACO</name>
<organism evidence="3 4">
    <name type="scientific">Ligilactobacillus ruminis ATCC 25644</name>
    <dbReference type="NCBI Taxonomy" id="525362"/>
    <lineage>
        <taxon>Bacteria</taxon>
        <taxon>Bacillati</taxon>
        <taxon>Bacillota</taxon>
        <taxon>Bacilli</taxon>
        <taxon>Lactobacillales</taxon>
        <taxon>Lactobacillaceae</taxon>
        <taxon>Ligilactobacillus</taxon>
    </lineage>
</organism>
<dbReference type="Gene3D" id="3.40.50.300">
    <property type="entry name" value="P-loop containing nucleotide triphosphate hydrolases"/>
    <property type="match status" value="1"/>
</dbReference>
<feature type="domain" description="Rad50/SbcC-type AAA" evidence="2">
    <location>
        <begin position="7"/>
        <end position="251"/>
    </location>
</feature>
<dbReference type="Pfam" id="PF13476">
    <property type="entry name" value="AAA_23"/>
    <property type="match status" value="1"/>
</dbReference>
<accession>E7FPB7</accession>
<comment type="caution">
    <text evidence="3">The sequence shown here is derived from an EMBL/GenBank/DDBJ whole genome shotgun (WGS) entry which is preliminary data.</text>
</comment>
<dbReference type="PATRIC" id="fig|525362.12.peg.709"/>
<evidence type="ECO:0000313" key="3">
    <source>
        <dbReference type="EMBL" id="EFZ35159.1"/>
    </source>
</evidence>
<gene>
    <name evidence="3" type="ORF">HMPREF0542_10744</name>
</gene>
<dbReference type="SUPFAM" id="SSF52540">
    <property type="entry name" value="P-loop containing nucleoside triphosphate hydrolases"/>
    <property type="match status" value="1"/>
</dbReference>
<evidence type="ECO:0000256" key="1">
    <source>
        <dbReference type="SAM" id="Coils"/>
    </source>
</evidence>
<dbReference type="GO" id="GO:0016887">
    <property type="term" value="F:ATP hydrolysis activity"/>
    <property type="evidence" value="ECO:0007669"/>
    <property type="project" value="InterPro"/>
</dbReference>
<reference evidence="3 4" key="1">
    <citation type="submission" date="2011-01" db="EMBL/GenBank/DDBJ databases">
        <authorList>
            <person name="Muzny D."/>
            <person name="Qin X."/>
            <person name="Buhay C."/>
            <person name="Dugan-Rocha S."/>
            <person name="Ding Y."/>
            <person name="Chen G."/>
            <person name="Hawes A."/>
            <person name="Holder M."/>
            <person name="Jhangiani S."/>
            <person name="Johnson A."/>
            <person name="Khan Z."/>
            <person name="Li Z."/>
            <person name="Liu W."/>
            <person name="Liu X."/>
            <person name="Perez L."/>
            <person name="Shen H."/>
            <person name="Wang Q."/>
            <person name="Watt J."/>
            <person name="Xi L."/>
            <person name="Xin Y."/>
            <person name="Zhou J."/>
            <person name="Deng J."/>
            <person name="Jiang H."/>
            <person name="Liu Y."/>
            <person name="Qu J."/>
            <person name="Song X.-Z."/>
            <person name="Zhang L."/>
            <person name="Villasana D."/>
            <person name="Johnson A."/>
            <person name="Liu J."/>
            <person name="Liyanage D."/>
            <person name="Lorensuhewa L."/>
            <person name="Robinson T."/>
            <person name="Song A."/>
            <person name="Song B.-B."/>
            <person name="Dinh H."/>
            <person name="Thornton R."/>
            <person name="Coyle M."/>
            <person name="Francisco L."/>
            <person name="Jackson L."/>
            <person name="Javaid M."/>
            <person name="Korchina V."/>
            <person name="Kovar C."/>
            <person name="Mata R."/>
            <person name="Mathew T."/>
            <person name="Ngo R."/>
            <person name="Nguyen L."/>
            <person name="Nguyen N."/>
            <person name="Okwuonu G."/>
            <person name="Ongeri F."/>
            <person name="Pham C."/>
            <person name="Simmons D."/>
            <person name="Wilczek-Boney K."/>
            <person name="Hale W."/>
            <person name="Jakkamsetti A."/>
            <person name="Pham P."/>
            <person name="Ruth R."/>
            <person name="San Lucas F."/>
            <person name="Warren J."/>
            <person name="Zhang J."/>
            <person name="Zhao Z."/>
            <person name="Zhou C."/>
            <person name="Zhu D."/>
            <person name="Lee S."/>
            <person name="Bess C."/>
            <person name="Blankenburg K."/>
            <person name="Forbes L."/>
            <person name="Fu Q."/>
            <person name="Gubbala S."/>
            <person name="Hirani K."/>
            <person name="Jayaseelan J.C."/>
            <person name="Lara F."/>
            <person name="Munidasa M."/>
            <person name="Palculict T."/>
            <person name="Patil S."/>
            <person name="Pu L.-L."/>
            <person name="Saada N."/>
            <person name="Tang L."/>
            <person name="Weissenberger G."/>
            <person name="Zhu Y."/>
            <person name="Hemphill L."/>
            <person name="Shang Y."/>
            <person name="Youmans B."/>
            <person name="Ayvaz T."/>
            <person name="Ross M."/>
            <person name="Santibanez J."/>
            <person name="Aqrawi P."/>
            <person name="Gross S."/>
            <person name="Joshi V."/>
            <person name="Fowler G."/>
            <person name="Nazareth L."/>
            <person name="Reid J."/>
            <person name="Worley K."/>
            <person name="Petrosino J."/>
            <person name="Highlander S."/>
            <person name="Gibbs R."/>
        </authorList>
    </citation>
    <scope>NUCLEOTIDE SEQUENCE [LARGE SCALE GENOMIC DNA]</scope>
    <source>
        <strain evidence="3 4">ATCC 25644</strain>
    </source>
</reference>
<feature type="coiled-coil region" evidence="1">
    <location>
        <begin position="195"/>
        <end position="316"/>
    </location>
</feature>
<evidence type="ECO:0000259" key="2">
    <source>
        <dbReference type="Pfam" id="PF13476"/>
    </source>
</evidence>
<dbReference type="RefSeq" id="WP_003698200.1">
    <property type="nucleotide sequence ID" value="NZ_AFYE01000074.1"/>
</dbReference>
<dbReference type="AlphaFoldDB" id="E7FPB7"/>
<dbReference type="Proteomes" id="UP000004099">
    <property type="component" value="Unassembled WGS sequence"/>
</dbReference>
<keyword evidence="1" id="KW-0175">Coiled coil</keyword>
<dbReference type="GO" id="GO:0006302">
    <property type="term" value="P:double-strand break repair"/>
    <property type="evidence" value="ECO:0007669"/>
    <property type="project" value="InterPro"/>
</dbReference>
<evidence type="ECO:0000313" key="4">
    <source>
        <dbReference type="Proteomes" id="UP000004099"/>
    </source>
</evidence>
<dbReference type="InterPro" id="IPR038729">
    <property type="entry name" value="Rad50/SbcC_AAA"/>
</dbReference>
<dbReference type="InterPro" id="IPR027417">
    <property type="entry name" value="P-loop_NTPase"/>
</dbReference>
<proteinExistence type="predicted"/>